<dbReference type="AlphaFoldDB" id="A0A9P6PKD3"/>
<evidence type="ECO:0000313" key="2">
    <source>
        <dbReference type="Proteomes" id="UP000807716"/>
    </source>
</evidence>
<proteinExistence type="predicted"/>
<dbReference type="SMART" id="SM00671">
    <property type="entry name" value="SEL1"/>
    <property type="match status" value="1"/>
</dbReference>
<dbReference type="InterPro" id="IPR006597">
    <property type="entry name" value="Sel1-like"/>
</dbReference>
<reference evidence="1" key="1">
    <citation type="journal article" date="2020" name="Fungal Divers.">
        <title>Resolving the Mortierellaceae phylogeny through synthesis of multi-gene phylogenetics and phylogenomics.</title>
        <authorList>
            <person name="Vandepol N."/>
            <person name="Liber J."/>
            <person name="Desiro A."/>
            <person name="Na H."/>
            <person name="Kennedy M."/>
            <person name="Barry K."/>
            <person name="Grigoriev I.V."/>
            <person name="Miller A.N."/>
            <person name="O'Donnell K."/>
            <person name="Stajich J.E."/>
            <person name="Bonito G."/>
        </authorList>
    </citation>
    <scope>NUCLEOTIDE SEQUENCE</scope>
    <source>
        <strain evidence="1">BC1065</strain>
    </source>
</reference>
<dbReference type="Gene3D" id="1.25.40.10">
    <property type="entry name" value="Tetratricopeptide repeat domain"/>
    <property type="match status" value="1"/>
</dbReference>
<dbReference type="Proteomes" id="UP000807716">
    <property type="component" value="Unassembled WGS sequence"/>
</dbReference>
<accession>A0A9P6PKD3</accession>
<gene>
    <name evidence="1" type="ORF">DFQ27_001172</name>
</gene>
<evidence type="ECO:0000313" key="1">
    <source>
        <dbReference type="EMBL" id="KAG0248092.1"/>
    </source>
</evidence>
<sequence>MDDVGYASGSQASIVSISMSMSNLSTSAEGSRAPGSSGSIKFTPRPGLSARLAARLSSMEDEYAERVKEMLSLFDGTLYIVPRLVVEELELMVTPVDQLLDDAKYGDAEAQYKLGRKYLQALGVEPEFEEGMRLLEQAGNQRHVEALFWSAMTRHGKGLAAKGFR</sequence>
<dbReference type="EMBL" id="JAAAJB010001379">
    <property type="protein sequence ID" value="KAG0248092.1"/>
    <property type="molecule type" value="Genomic_DNA"/>
</dbReference>
<dbReference type="SUPFAM" id="SSF81901">
    <property type="entry name" value="HCP-like"/>
    <property type="match status" value="1"/>
</dbReference>
<dbReference type="InterPro" id="IPR011990">
    <property type="entry name" value="TPR-like_helical_dom_sf"/>
</dbReference>
<name>A0A9P6PKD3_9FUNG</name>
<comment type="caution">
    <text evidence="1">The sequence shown here is derived from an EMBL/GenBank/DDBJ whole genome shotgun (WGS) entry which is preliminary data.</text>
</comment>
<protein>
    <recommendedName>
        <fullName evidence="3">Tetratricopeptide repeat protein</fullName>
    </recommendedName>
</protein>
<evidence type="ECO:0008006" key="3">
    <source>
        <dbReference type="Google" id="ProtNLM"/>
    </source>
</evidence>
<keyword evidence="2" id="KW-1185">Reference proteome</keyword>
<organism evidence="1 2">
    <name type="scientific">Actinomortierella ambigua</name>
    <dbReference type="NCBI Taxonomy" id="1343610"/>
    <lineage>
        <taxon>Eukaryota</taxon>
        <taxon>Fungi</taxon>
        <taxon>Fungi incertae sedis</taxon>
        <taxon>Mucoromycota</taxon>
        <taxon>Mortierellomycotina</taxon>
        <taxon>Mortierellomycetes</taxon>
        <taxon>Mortierellales</taxon>
        <taxon>Mortierellaceae</taxon>
        <taxon>Actinomortierella</taxon>
    </lineage>
</organism>